<keyword evidence="2" id="KW-1185">Reference proteome</keyword>
<sequence length="118" mass="12757">MGLTLGGCASVATTPATLTRISLDNARLFALQAPVTFKLDTGYERVLPKDSVWKEAGSVTQGSVYRPVGRILTVEGSQVHEAWLVVKDEKLVGFYLPGETTYSPLSTVVSLNLKEKSQ</sequence>
<protein>
    <submittedName>
        <fullName evidence="1">Uncharacterized protein</fullName>
    </submittedName>
</protein>
<dbReference type="EMBL" id="CABPSK010000004">
    <property type="protein sequence ID" value="VVE38069.1"/>
    <property type="molecule type" value="Genomic_DNA"/>
</dbReference>
<evidence type="ECO:0000313" key="2">
    <source>
        <dbReference type="Proteomes" id="UP000366945"/>
    </source>
</evidence>
<proteinExistence type="predicted"/>
<dbReference type="AlphaFoldDB" id="A0A5E4XNQ4"/>
<name>A0A5E4XNQ4_9BURK</name>
<dbReference type="OrthoDB" id="8657429at2"/>
<organism evidence="1 2">
    <name type="scientific">Pandoraea pneumonica</name>
    <dbReference type="NCBI Taxonomy" id="2508299"/>
    <lineage>
        <taxon>Bacteria</taxon>
        <taxon>Pseudomonadati</taxon>
        <taxon>Pseudomonadota</taxon>
        <taxon>Betaproteobacteria</taxon>
        <taxon>Burkholderiales</taxon>
        <taxon>Burkholderiaceae</taxon>
        <taxon>Pandoraea</taxon>
    </lineage>
</organism>
<gene>
    <name evidence="1" type="ORF">PPN31114_04005</name>
</gene>
<evidence type="ECO:0000313" key="1">
    <source>
        <dbReference type="EMBL" id="VVE38069.1"/>
    </source>
</evidence>
<reference evidence="1 2" key="1">
    <citation type="submission" date="2019-08" db="EMBL/GenBank/DDBJ databases">
        <authorList>
            <person name="Peeters C."/>
        </authorList>
    </citation>
    <scope>NUCLEOTIDE SEQUENCE [LARGE SCALE GENOMIC DNA]</scope>
    <source>
        <strain evidence="1 2">LMG 31114</strain>
    </source>
</reference>
<dbReference type="Proteomes" id="UP000366945">
    <property type="component" value="Unassembled WGS sequence"/>
</dbReference>
<accession>A0A5E4XNQ4</accession>